<evidence type="ECO:0000313" key="2">
    <source>
        <dbReference type="EMBL" id="KAG8466505.1"/>
    </source>
</evidence>
<dbReference type="OMA" id="RWLAWPT"/>
<dbReference type="AlphaFoldDB" id="A0A8J6CE34"/>
<dbReference type="Proteomes" id="UP000751190">
    <property type="component" value="Unassembled WGS sequence"/>
</dbReference>
<keyword evidence="3" id="KW-1185">Reference proteome</keyword>
<name>A0A8J6CE34_DIALT</name>
<dbReference type="OrthoDB" id="5130at2759"/>
<keyword evidence="1" id="KW-0732">Signal</keyword>
<protein>
    <submittedName>
        <fullName evidence="2">Uncharacterized protein</fullName>
    </submittedName>
</protein>
<comment type="caution">
    <text evidence="2">The sequence shown here is derived from an EMBL/GenBank/DDBJ whole genome shotgun (WGS) entry which is preliminary data.</text>
</comment>
<gene>
    <name evidence="2" type="ORF">KFE25_007884</name>
</gene>
<evidence type="ECO:0000256" key="1">
    <source>
        <dbReference type="SAM" id="SignalP"/>
    </source>
</evidence>
<dbReference type="EMBL" id="JAGTXO010000007">
    <property type="protein sequence ID" value="KAG8466505.1"/>
    <property type="molecule type" value="Genomic_DNA"/>
</dbReference>
<sequence>MLAFSLACLALRGGVGARPALRAAGAARAAFVRMAEPAGRAPGGYDMSRAQLDVLSGRQFRRDALLQYSSTNQSEPLRILLFALLAAALALAPLVADDVPSSMTAALAGAPARGACALGAAGAGALFARERARRTAQLVRIERECALRELPVTLDDGLVRRTVALRELSGERAVVLILGPPAHVRRCLAEAAALAPRLADAEVALVGVPIVGAAVDGADDDDERASSAQTVRAARALLAALGPAPWLGVAAGAHRWKRFAAETLGSAAALAARGGWIALTRRGRTCGSGVGRAQLDELLGSLYGPRTPLPPAEAWAAADARRAASAGGAAPAMTAGNDAAAVSLLAAQRALYTALAAADARALAPLWAARSAELAAQSGDTPAAVFFVGGVSAGGPSKAEAGEGAARMDDWAAVLADGATRGLRFGGCAAALLDDEVRAADAEPPITAEGVTTAIEYPPPRADGSMPPTLLATQRWVATAEGSADGAGPQPPRWRLVSHRTIPFSYRMGAVACLRCDARGCVAFVNRGV</sequence>
<evidence type="ECO:0000313" key="3">
    <source>
        <dbReference type="Proteomes" id="UP000751190"/>
    </source>
</evidence>
<reference evidence="2" key="1">
    <citation type="submission" date="2021-05" db="EMBL/GenBank/DDBJ databases">
        <title>The genome of the haptophyte Pavlova lutheri (Diacronema luteri, Pavlovales) - a model for lipid biosynthesis in eukaryotic algae.</title>
        <authorList>
            <person name="Hulatt C.J."/>
            <person name="Posewitz M.C."/>
        </authorList>
    </citation>
    <scope>NUCLEOTIDE SEQUENCE</scope>
    <source>
        <strain evidence="2">NIVA-4/92</strain>
    </source>
</reference>
<accession>A0A8J6CE34</accession>
<proteinExistence type="predicted"/>
<feature type="signal peptide" evidence="1">
    <location>
        <begin position="1"/>
        <end position="17"/>
    </location>
</feature>
<organism evidence="2 3">
    <name type="scientific">Diacronema lutheri</name>
    <name type="common">Unicellular marine alga</name>
    <name type="synonym">Monochrysis lutheri</name>
    <dbReference type="NCBI Taxonomy" id="2081491"/>
    <lineage>
        <taxon>Eukaryota</taxon>
        <taxon>Haptista</taxon>
        <taxon>Haptophyta</taxon>
        <taxon>Pavlovophyceae</taxon>
        <taxon>Pavlovales</taxon>
        <taxon>Pavlovaceae</taxon>
        <taxon>Diacronema</taxon>
    </lineage>
</organism>
<feature type="chain" id="PRO_5035236576" evidence="1">
    <location>
        <begin position="18"/>
        <end position="529"/>
    </location>
</feature>